<name>A0A6J8B2E4_MYTCO</name>
<organism evidence="2 3">
    <name type="scientific">Mytilus coruscus</name>
    <name type="common">Sea mussel</name>
    <dbReference type="NCBI Taxonomy" id="42192"/>
    <lineage>
        <taxon>Eukaryota</taxon>
        <taxon>Metazoa</taxon>
        <taxon>Spiralia</taxon>
        <taxon>Lophotrochozoa</taxon>
        <taxon>Mollusca</taxon>
        <taxon>Bivalvia</taxon>
        <taxon>Autobranchia</taxon>
        <taxon>Pteriomorphia</taxon>
        <taxon>Mytilida</taxon>
        <taxon>Mytiloidea</taxon>
        <taxon>Mytilidae</taxon>
        <taxon>Mytilinae</taxon>
        <taxon>Mytilus</taxon>
    </lineage>
</organism>
<keyword evidence="3" id="KW-1185">Reference proteome</keyword>
<sequence>MEVPTNGKDQCQLILLATAGYDGEIVVCNKVSGHIFCKFNNDGNETPEIVIETAKTPIQPQIQANEATQENPNPTLPSSTRTRNPSGKHKVGINNNWLKQYSWLYFDKDFSEDGTLVDVMLCKLCNKHQSHGSNGSQTWSTVGYKLLRKDKIQIHQDSEQHKYAITLDMAHTVDDMASNISTGGQKAVKDALKVLFFILRHHLPLDLFGSTVDLCIDVGATGLSELRLAKNATYSSWDTVHELLEILSSKVHQLLLDDMKASPCYATMVDEVTDNRTNKHLAICTRYISKDGEVQNGFLTDIELPNAKADNITEVITDELSSRALSIQDMAGFASDGAAVFTGRINGVSKQLKDLNPHLLTHHCRDHRLALACRDSFKQIPLMKKLDQVLEALYKYYKYSCCNTDRLKEIQKAFDQAPLAIKLAKHHRWLSHDQAISSIARSYRSLVVHLESAEIRNDPVGNGLLKNLKDPAMLKAVLLLADVLPHICSLSLVFQKRDVHLGNIKTSVEITVNLLTSRKTQNGPWLQKEEHLRSTCNISDPPPVDFDTKVRECFLNGLIENITVRFKDADTIDQLAILDLTGTDNIETMYGYTEIEALANTFDMDPETLLIQWQDFIALVSSAELTDRSLPSLFGQVEPEQWDLYNTYTFCHPMVPYDVLIDPMSLQSHPVLKEGTKTEDLKEIRKKEDEIAKIQDIRDINDILKDTGLDKEQAKNYHGKWLRHEKTKIKKIDKGGPSDYQTLKWSQIVDSPQPDFPKVKFDKDDPLGSGMDIEMIPNSLKS</sequence>
<dbReference type="PANTHER" id="PTHR46880:SF5">
    <property type="entry name" value="DUF4371 DOMAIN-CONTAINING PROTEIN"/>
    <property type="match status" value="1"/>
</dbReference>
<evidence type="ECO:0000313" key="3">
    <source>
        <dbReference type="Proteomes" id="UP000507470"/>
    </source>
</evidence>
<gene>
    <name evidence="2" type="ORF">MCOR_13068</name>
</gene>
<proteinExistence type="predicted"/>
<feature type="region of interest" description="Disordered" evidence="1">
    <location>
        <begin position="754"/>
        <end position="782"/>
    </location>
</feature>
<dbReference type="PANTHER" id="PTHR46880">
    <property type="entry name" value="RAS-ASSOCIATING DOMAIN-CONTAINING PROTEIN"/>
    <property type="match status" value="1"/>
</dbReference>
<evidence type="ECO:0000313" key="2">
    <source>
        <dbReference type="EMBL" id="CAC5376419.1"/>
    </source>
</evidence>
<feature type="compositionally biased region" description="Polar residues" evidence="1">
    <location>
        <begin position="63"/>
        <end position="85"/>
    </location>
</feature>
<dbReference type="OrthoDB" id="6056510at2759"/>
<feature type="compositionally biased region" description="Basic and acidic residues" evidence="1">
    <location>
        <begin position="757"/>
        <end position="766"/>
    </location>
</feature>
<protein>
    <submittedName>
        <fullName evidence="2">Uncharacterized protein</fullName>
    </submittedName>
</protein>
<dbReference type="SUPFAM" id="SSF53098">
    <property type="entry name" value="Ribonuclease H-like"/>
    <property type="match status" value="1"/>
</dbReference>
<dbReference type="InterPro" id="IPR012337">
    <property type="entry name" value="RNaseH-like_sf"/>
</dbReference>
<reference evidence="2 3" key="1">
    <citation type="submission" date="2020-06" db="EMBL/GenBank/DDBJ databases">
        <authorList>
            <person name="Li R."/>
            <person name="Bekaert M."/>
        </authorList>
    </citation>
    <scope>NUCLEOTIDE SEQUENCE [LARGE SCALE GENOMIC DNA]</scope>
    <source>
        <strain evidence="3">wild</strain>
    </source>
</reference>
<evidence type="ECO:0000256" key="1">
    <source>
        <dbReference type="SAM" id="MobiDB-lite"/>
    </source>
</evidence>
<accession>A0A6J8B2E4</accession>
<feature type="region of interest" description="Disordered" evidence="1">
    <location>
        <begin position="63"/>
        <end position="91"/>
    </location>
</feature>
<dbReference type="AlphaFoldDB" id="A0A6J8B2E4"/>
<dbReference type="EMBL" id="CACVKT020002187">
    <property type="protein sequence ID" value="CAC5376419.1"/>
    <property type="molecule type" value="Genomic_DNA"/>
</dbReference>
<dbReference type="Proteomes" id="UP000507470">
    <property type="component" value="Unassembled WGS sequence"/>
</dbReference>